<dbReference type="Pfam" id="PF02738">
    <property type="entry name" value="MoCoBD_1"/>
    <property type="match status" value="1"/>
</dbReference>
<organism evidence="2 3">
    <name type="scientific">Maliponia aquimaris</name>
    <dbReference type="NCBI Taxonomy" id="1673631"/>
    <lineage>
        <taxon>Bacteria</taxon>
        <taxon>Pseudomonadati</taxon>
        <taxon>Pseudomonadota</taxon>
        <taxon>Alphaproteobacteria</taxon>
        <taxon>Rhodobacterales</taxon>
        <taxon>Paracoccaceae</taxon>
        <taxon>Maliponia</taxon>
    </lineage>
</organism>
<name>A0A238KEZ5_9RHOB</name>
<keyword evidence="2" id="KW-0560">Oxidoreductase</keyword>
<dbReference type="InterPro" id="IPR008274">
    <property type="entry name" value="AldOxase/xan_DH_MoCoBD1"/>
</dbReference>
<dbReference type="InterPro" id="IPR037165">
    <property type="entry name" value="AldOxase/xan_DH_Mopterin-bd_sf"/>
</dbReference>
<evidence type="ECO:0000259" key="1">
    <source>
        <dbReference type="SMART" id="SM01008"/>
    </source>
</evidence>
<reference evidence="2 3" key="1">
    <citation type="submission" date="2017-05" db="EMBL/GenBank/DDBJ databases">
        <authorList>
            <person name="Song R."/>
            <person name="Chenine A.L."/>
            <person name="Ruprecht R.M."/>
        </authorList>
    </citation>
    <scope>NUCLEOTIDE SEQUENCE [LARGE SCALE GENOMIC DNA]</scope>
    <source>
        <strain evidence="2 3">CECT 8898</strain>
    </source>
</reference>
<evidence type="ECO:0000313" key="3">
    <source>
        <dbReference type="Proteomes" id="UP000207598"/>
    </source>
</evidence>
<dbReference type="Gene3D" id="3.30.365.10">
    <property type="entry name" value="Aldehyde oxidase/xanthine dehydrogenase, molybdopterin binding domain"/>
    <property type="match status" value="4"/>
</dbReference>
<feature type="domain" description="Aldehyde oxidase/xanthine dehydrogenase a/b hammerhead" evidence="1">
    <location>
        <begin position="162"/>
        <end position="243"/>
    </location>
</feature>
<gene>
    <name evidence="2" type="primary">nicB</name>
    <name evidence="2" type="ORF">MAA8898_02361</name>
</gene>
<dbReference type="GO" id="GO:0016491">
    <property type="term" value="F:oxidoreductase activity"/>
    <property type="evidence" value="ECO:0007669"/>
    <property type="project" value="UniProtKB-KW"/>
</dbReference>
<proteinExistence type="predicted"/>
<dbReference type="AlphaFoldDB" id="A0A238KEZ5"/>
<dbReference type="InterPro" id="IPR052516">
    <property type="entry name" value="N-heterocyclic_Hydroxylase"/>
</dbReference>
<dbReference type="OrthoDB" id="9767994at2"/>
<dbReference type="EMBL" id="FXYF01000005">
    <property type="protein sequence ID" value="SMX41074.1"/>
    <property type="molecule type" value="Genomic_DNA"/>
</dbReference>
<keyword evidence="3" id="KW-1185">Reference proteome</keyword>
<protein>
    <submittedName>
        <fullName evidence="2">Nicotinate dehydrogenase subunit B</fullName>
        <ecNumber evidence="2">1.17.2.1</ecNumber>
    </submittedName>
</protein>
<dbReference type="PANTHER" id="PTHR47495">
    <property type="entry name" value="ALDEHYDE DEHYDROGENASE"/>
    <property type="match status" value="1"/>
</dbReference>
<dbReference type="Gene3D" id="3.90.1170.50">
    <property type="entry name" value="Aldehyde oxidase/xanthine dehydrogenase, a/b hammerhead"/>
    <property type="match status" value="1"/>
</dbReference>
<dbReference type="SUPFAM" id="SSF56003">
    <property type="entry name" value="Molybdenum cofactor-binding domain"/>
    <property type="match status" value="2"/>
</dbReference>
<evidence type="ECO:0000313" key="2">
    <source>
        <dbReference type="EMBL" id="SMX41074.1"/>
    </source>
</evidence>
<sequence>MSLSDYPLVSDWLRVADGRLVVRTGKVDIGQRISSALVQIAHEELTVPFDRIAVAPVTTADSPDEGITSGSNSIEQSGHAVCKAAATLRGRVIALAVERMGGAPGDWSLSEGLLTGPGTNRPLPMLDLAREIDLAVPVDLAAEVMATAASPAPMLGMGELVRGQYRFVHDMDLPDMLHARIVRPPHARARLREVPETAVQRLHDDGLHLLRDGSFLAVAGTEEWAVIQSARRLFDACTWDTGAGLPEGDVFAQLTPDNATRLLIRDATPHAVEIPPPLANPTHAARYERPFTMHGALAPSAACACWDGARLEVFTHSQGIYPLRQAIADSLDMDPEQVVLTHVPGSGCYGHNGADDAAFEAALVALAFPNRPVLLKWTREDEHAWEPYGPASAVDLAAVTDADGQIQSFSAEAIGGTFRGRPRPGANRAGPAKLIANWYRDPPLSPAPVKPNMNQHGGLHRNLTPIYAIPETRLVKNLVADMPHRTSALRCLGAAANVFAIESFVDDLAREHGRDPIDYRLAHLTDAGAIAVLERLREALAQRPAAQDEGRGLAYAQYKNTMTRVGMAVDVEVDDLARVVLKRVLMVADAGRVVDLDGLTAQLEGGFLQGASWALHEAVTWDRDGITSRDWDSYPVLRFDNVPRIEVIVLDRQGAPSVGAGEAASGPALAAIANAVRAATGLRLRRLPFTPDSIRAAALNG</sequence>
<dbReference type="InterPro" id="IPR000674">
    <property type="entry name" value="Ald_Oxase/Xan_DH_a/b"/>
</dbReference>
<dbReference type="SMART" id="SM01008">
    <property type="entry name" value="Ald_Xan_dh_C"/>
    <property type="match status" value="1"/>
</dbReference>
<dbReference type="InterPro" id="IPR046867">
    <property type="entry name" value="AldOxase/xan_DH_MoCoBD2"/>
</dbReference>
<dbReference type="Proteomes" id="UP000207598">
    <property type="component" value="Unassembled WGS sequence"/>
</dbReference>
<dbReference type="EC" id="1.17.2.1" evidence="2"/>
<accession>A0A238KEZ5</accession>
<dbReference type="Pfam" id="PF20256">
    <property type="entry name" value="MoCoBD_2"/>
    <property type="match status" value="2"/>
</dbReference>
<dbReference type="RefSeq" id="WP_094021178.1">
    <property type="nucleotide sequence ID" value="NZ_FXYF01000005.1"/>
</dbReference>
<dbReference type="PANTHER" id="PTHR47495:SF1">
    <property type="entry name" value="BLL3820 PROTEIN"/>
    <property type="match status" value="1"/>
</dbReference>